<keyword evidence="4" id="KW-1185">Reference proteome</keyword>
<proteinExistence type="predicted"/>
<dbReference type="Pfam" id="PF25192">
    <property type="entry name" value="DiatomPyrShell"/>
    <property type="match status" value="1"/>
</dbReference>
<reference evidence="3" key="2">
    <citation type="submission" date="2017-06" db="EMBL/GenBank/DDBJ databases">
        <authorList>
            <person name="Kim H.J."/>
            <person name="Triplett B.A."/>
        </authorList>
    </citation>
    <scope>NUCLEOTIDE SEQUENCE</scope>
    <source>
        <strain evidence="3">JPCC DA0580</strain>
    </source>
</reference>
<dbReference type="Proteomes" id="UP000198406">
    <property type="component" value="Unassembled WGS sequence"/>
</dbReference>
<gene>
    <name evidence="2" type="ORF">FisN_19Hh306</name>
    <name evidence="3" type="ORF">FisN_19Lh306</name>
</gene>
<evidence type="ECO:0000256" key="1">
    <source>
        <dbReference type="SAM" id="SignalP"/>
    </source>
</evidence>
<evidence type="ECO:0000313" key="4">
    <source>
        <dbReference type="Proteomes" id="UP000198406"/>
    </source>
</evidence>
<accession>A0A1Z5K7L5</accession>
<dbReference type="AlphaFoldDB" id="A0A1Z5K7L5"/>
<evidence type="ECO:0000313" key="2">
    <source>
        <dbReference type="EMBL" id="GAX19719.1"/>
    </source>
</evidence>
<reference evidence="3 4" key="1">
    <citation type="journal article" date="2015" name="Plant Cell">
        <title>Oil accumulation by the oleaginous diatom Fistulifera solaris as revealed by the genome and transcriptome.</title>
        <authorList>
            <person name="Tanaka T."/>
            <person name="Maeda Y."/>
            <person name="Veluchamy A."/>
            <person name="Tanaka M."/>
            <person name="Abida H."/>
            <person name="Marechal E."/>
            <person name="Bowler C."/>
            <person name="Muto M."/>
            <person name="Sunaga Y."/>
            <person name="Tanaka M."/>
            <person name="Yoshino T."/>
            <person name="Taniguchi T."/>
            <person name="Fukuda Y."/>
            <person name="Nemoto M."/>
            <person name="Matsumoto M."/>
            <person name="Wong P.S."/>
            <person name="Aburatani S."/>
            <person name="Fujibuchi W."/>
        </authorList>
    </citation>
    <scope>NUCLEOTIDE SEQUENCE [LARGE SCALE GENOMIC DNA]</scope>
    <source>
        <strain evidence="3 4">JPCC DA0580</strain>
    </source>
</reference>
<dbReference type="InterPro" id="IPR057491">
    <property type="entry name" value="DiatomPyrShell"/>
</dbReference>
<protein>
    <submittedName>
        <fullName evidence="3">Uncharacterized protein</fullName>
    </submittedName>
</protein>
<dbReference type="OrthoDB" id="35968at2759"/>
<feature type="chain" id="PRO_5015073421" evidence="1">
    <location>
        <begin position="20"/>
        <end position="300"/>
    </location>
</feature>
<sequence>MKFYGSILALCAILPSSSAFYAQAPKTTVSPLFGYSGGNDPGAPPAVRAVGPGGPAGAVSPAEAQRAKDIWETSSPVLVQGSTLRTWSFPNPQVERVQVLMKTEGRPLHANIELWQGPDNTPQKLGVYIEDGSVRPFCAVIETPRGPNAVAVYNTGNLEFPFSACVEAAGPKGPVAKGTSKMTPRTIQGGALHTYPFAPQVQSVQVLLKTDGRPLNARIELLQGPNNIKQVMELYTEDGLERPFYCIIESPGSGNVVRVLNTAPMEFPLSACVEPYLVENGPEVTISEGLPGGNIGELRW</sequence>
<organism evidence="3 4">
    <name type="scientific">Fistulifera solaris</name>
    <name type="common">Oleaginous diatom</name>
    <dbReference type="NCBI Taxonomy" id="1519565"/>
    <lineage>
        <taxon>Eukaryota</taxon>
        <taxon>Sar</taxon>
        <taxon>Stramenopiles</taxon>
        <taxon>Ochrophyta</taxon>
        <taxon>Bacillariophyta</taxon>
        <taxon>Bacillariophyceae</taxon>
        <taxon>Bacillariophycidae</taxon>
        <taxon>Naviculales</taxon>
        <taxon>Naviculaceae</taxon>
        <taxon>Fistulifera</taxon>
    </lineage>
</organism>
<dbReference type="EMBL" id="BDSP01000137">
    <property type="protein sequence ID" value="GAX19719.1"/>
    <property type="molecule type" value="Genomic_DNA"/>
</dbReference>
<feature type="signal peptide" evidence="1">
    <location>
        <begin position="1"/>
        <end position="19"/>
    </location>
</feature>
<comment type="caution">
    <text evidence="3">The sequence shown here is derived from an EMBL/GenBank/DDBJ whole genome shotgun (WGS) entry which is preliminary data.</text>
</comment>
<evidence type="ECO:0000313" key="3">
    <source>
        <dbReference type="EMBL" id="GAX22237.1"/>
    </source>
</evidence>
<name>A0A1Z5K7L5_FISSO</name>
<keyword evidence="1" id="KW-0732">Signal</keyword>
<dbReference type="EMBL" id="BDSP01000179">
    <property type="protein sequence ID" value="GAX22237.1"/>
    <property type="molecule type" value="Genomic_DNA"/>
</dbReference>